<evidence type="ECO:0000313" key="7">
    <source>
        <dbReference type="Proteomes" id="UP000521676"/>
    </source>
</evidence>
<dbReference type="GO" id="GO:0004316">
    <property type="term" value="F:3-oxoacyl-[acyl-carrier-protein] reductase (NADPH) activity"/>
    <property type="evidence" value="ECO:0007669"/>
    <property type="project" value="UniProtKB-EC"/>
</dbReference>
<dbReference type="NCBIfam" id="NF009466">
    <property type="entry name" value="PRK12826.1-2"/>
    <property type="match status" value="1"/>
</dbReference>
<reference evidence="6" key="2">
    <citation type="journal article" date="2024" name="Nature">
        <title>Anoxygenic phototroph of the Chloroflexota uses a type I reaction centre.</title>
        <authorList>
            <person name="Tsuji J.M."/>
            <person name="Shaw N.A."/>
            <person name="Nagashima S."/>
            <person name="Venkiteswaran J.J."/>
            <person name="Schiff S.L."/>
            <person name="Watanabe T."/>
            <person name="Fukui M."/>
            <person name="Hanada S."/>
            <person name="Tank M."/>
            <person name="Neufeld J.D."/>
        </authorList>
    </citation>
    <scope>NUCLEOTIDE SEQUENCE</scope>
    <source>
        <strain evidence="6">L227-S17</strain>
    </source>
</reference>
<dbReference type="PANTHER" id="PTHR42760">
    <property type="entry name" value="SHORT-CHAIN DEHYDROGENASES/REDUCTASES FAMILY MEMBER"/>
    <property type="match status" value="1"/>
</dbReference>
<keyword evidence="3 5" id="KW-0560">Oxidoreductase</keyword>
<reference evidence="5 7" key="1">
    <citation type="submission" date="2020-06" db="EMBL/GenBank/DDBJ databases">
        <title>Anoxygenic phototrophic Chloroflexota member uses a Type I reaction center.</title>
        <authorList>
            <person name="Tsuji J.M."/>
            <person name="Shaw N.A."/>
            <person name="Nagashima S."/>
            <person name="Venkiteswaran J."/>
            <person name="Schiff S.L."/>
            <person name="Hanada S."/>
            <person name="Tank M."/>
            <person name="Neufeld J.D."/>
        </authorList>
    </citation>
    <scope>NUCLEOTIDE SEQUENCE [LARGE SCALE GENOMIC DNA]</scope>
    <source>
        <strain evidence="5">L227-S17</strain>
    </source>
</reference>
<dbReference type="FunFam" id="3.40.50.720:FF:000115">
    <property type="entry name" value="3-oxoacyl-[acyl-carrier-protein] reductase FabG"/>
    <property type="match status" value="1"/>
</dbReference>
<dbReference type="EMBL" id="JACATZ010000003">
    <property type="protein sequence ID" value="NWJ47939.1"/>
    <property type="molecule type" value="Genomic_DNA"/>
</dbReference>
<dbReference type="SUPFAM" id="SSF51735">
    <property type="entry name" value="NAD(P)-binding Rossmann-fold domains"/>
    <property type="match status" value="1"/>
</dbReference>
<dbReference type="InterPro" id="IPR057326">
    <property type="entry name" value="KR_dom"/>
</dbReference>
<proteinExistence type="inferred from homology"/>
<dbReference type="InterPro" id="IPR036291">
    <property type="entry name" value="NAD(P)-bd_dom_sf"/>
</dbReference>
<evidence type="ECO:0000313" key="6">
    <source>
        <dbReference type="EMBL" id="WJW69844.1"/>
    </source>
</evidence>
<dbReference type="InterPro" id="IPR002347">
    <property type="entry name" value="SDR_fam"/>
</dbReference>
<dbReference type="PRINTS" id="PR00080">
    <property type="entry name" value="SDRFAMILY"/>
</dbReference>
<feature type="domain" description="Ketoreductase" evidence="4">
    <location>
        <begin position="7"/>
        <end position="185"/>
    </location>
</feature>
<dbReference type="InterPro" id="IPR020904">
    <property type="entry name" value="Sc_DH/Rdtase_CS"/>
</dbReference>
<keyword evidence="2" id="KW-0521">NADP</keyword>
<dbReference type="SMART" id="SM00822">
    <property type="entry name" value="PKS_KR"/>
    <property type="match status" value="1"/>
</dbReference>
<dbReference type="Pfam" id="PF13561">
    <property type="entry name" value="adh_short_C2"/>
    <property type="match status" value="1"/>
</dbReference>
<comment type="similarity">
    <text evidence="1">Belongs to the short-chain dehydrogenases/reductases (SDR) family.</text>
</comment>
<organism evidence="5 7">
    <name type="scientific">Candidatus Chlorohelix allophototropha</name>
    <dbReference type="NCBI Taxonomy" id="3003348"/>
    <lineage>
        <taxon>Bacteria</taxon>
        <taxon>Bacillati</taxon>
        <taxon>Chloroflexota</taxon>
        <taxon>Chloroflexia</taxon>
        <taxon>Candidatus Chloroheliales</taxon>
        <taxon>Candidatus Chloroheliaceae</taxon>
        <taxon>Candidatus Chlorohelix</taxon>
    </lineage>
</organism>
<protein>
    <submittedName>
        <fullName evidence="5">3-oxoacyl-ACP reductase FabG</fullName>
        <ecNumber evidence="5">1.1.1.100</ecNumber>
    </submittedName>
</protein>
<keyword evidence="8" id="KW-1185">Reference proteome</keyword>
<evidence type="ECO:0000313" key="8">
    <source>
        <dbReference type="Proteomes" id="UP001431572"/>
    </source>
</evidence>
<dbReference type="PRINTS" id="PR00081">
    <property type="entry name" value="GDHRDH"/>
</dbReference>
<accession>A0A8T7M747</accession>
<gene>
    <name evidence="5" type="primary">fabG</name>
    <name evidence="5" type="ORF">HXX08_18960</name>
    <name evidence="6" type="ORF">OZ401_003474</name>
</gene>
<dbReference type="AlphaFoldDB" id="A0A8T7M747"/>
<sequence>MARLQGKVALITGAAGGIGLATARRFAQEGAIVAVNDMNEAAGIKEVEEICAAGGRAEFYHGSVTDADFVKNMMKDVVHRFGKLDILINNAGVLRDAMSHRMTEEQWDTIMNIHLKGTFFCSRTAFEHMKHQNNGRIINTSSTSSQGNIGQANYAAAKAGIIGLTKTLALEYARYHITVNAVAPGFITTSMTAAIPTHVHEAVVNRIPLKRKGEPEEVANLHLFLASDESSYITGQVIFIDGGGTVGM</sequence>
<evidence type="ECO:0000256" key="3">
    <source>
        <dbReference type="ARBA" id="ARBA00023002"/>
    </source>
</evidence>
<dbReference type="RefSeq" id="WP_341471716.1">
    <property type="nucleotide sequence ID" value="NZ_CP128400.1"/>
</dbReference>
<dbReference type="Gene3D" id="3.40.50.720">
    <property type="entry name" value="NAD(P)-binding Rossmann-like Domain"/>
    <property type="match status" value="1"/>
</dbReference>
<evidence type="ECO:0000259" key="4">
    <source>
        <dbReference type="SMART" id="SM00822"/>
    </source>
</evidence>
<dbReference type="PANTHER" id="PTHR42760:SF133">
    <property type="entry name" value="3-OXOACYL-[ACYL-CARRIER-PROTEIN] REDUCTASE"/>
    <property type="match status" value="1"/>
</dbReference>
<name>A0A8T7M747_9CHLR</name>
<dbReference type="PROSITE" id="PS00061">
    <property type="entry name" value="ADH_SHORT"/>
    <property type="match status" value="1"/>
</dbReference>
<dbReference type="Proteomes" id="UP001431572">
    <property type="component" value="Chromosome 2"/>
</dbReference>
<dbReference type="NCBIfam" id="NF005559">
    <property type="entry name" value="PRK07231.1"/>
    <property type="match status" value="1"/>
</dbReference>
<dbReference type="NCBIfam" id="NF004198">
    <property type="entry name" value="PRK05653.1-3"/>
    <property type="match status" value="1"/>
</dbReference>
<evidence type="ECO:0000256" key="1">
    <source>
        <dbReference type="ARBA" id="ARBA00006484"/>
    </source>
</evidence>
<evidence type="ECO:0000313" key="5">
    <source>
        <dbReference type="EMBL" id="NWJ47939.1"/>
    </source>
</evidence>
<evidence type="ECO:0000256" key="2">
    <source>
        <dbReference type="ARBA" id="ARBA00022857"/>
    </source>
</evidence>
<dbReference type="GO" id="GO:0048038">
    <property type="term" value="F:quinone binding"/>
    <property type="evidence" value="ECO:0007669"/>
    <property type="project" value="TreeGrafter"/>
</dbReference>
<dbReference type="Proteomes" id="UP000521676">
    <property type="component" value="Unassembled WGS sequence"/>
</dbReference>
<dbReference type="GO" id="GO:0006633">
    <property type="term" value="P:fatty acid biosynthetic process"/>
    <property type="evidence" value="ECO:0007669"/>
    <property type="project" value="TreeGrafter"/>
</dbReference>
<dbReference type="EC" id="1.1.1.100" evidence="5"/>
<dbReference type="EMBL" id="CP128400">
    <property type="protein sequence ID" value="WJW69844.1"/>
    <property type="molecule type" value="Genomic_DNA"/>
</dbReference>